<dbReference type="EMBL" id="KZ819703">
    <property type="protein sequence ID" value="PWN53941.1"/>
    <property type="molecule type" value="Genomic_DNA"/>
</dbReference>
<sequence>MGAVKRSLGAVHKIGWIGGCQTTLVQTWSSSTSRAFSTSSRIQNSGDGAEKSNIAKVERRRTIFSGIQPTGIPHLGNYFGALQNWVQLQNDAMPGDNLIFSIVGLHALTMPQDPKVLLRERSEMMATLLAIGLDPERCTIFHQDQVSQHAELAWILNCITPFGKLNRMTTWKSKIATSRNSGSESDVDESQLSLGLFAYPVLQAADILLYKATHVPVGEDQVQHLELSRDIADIFNRSYKKRFFPAPQHIITPTKRVLSLRDPSQKMSKSAPNLNSRILITDTPEEVESKIKRAVTDGERTLNYDPIHRPGVSNLLSMLSAMAPTVPELIGGVVEKQDPASLAELINHRFGGSGSHLKKMVTEAIVETLRPIQAELGRLKSDPGHLDKCQEMGRSKAAEMAESTMRQVRKLVGIST</sequence>
<dbReference type="Proteomes" id="UP000245626">
    <property type="component" value="Unassembled WGS sequence"/>
</dbReference>
<reference evidence="1 2" key="1">
    <citation type="journal article" date="2018" name="Mol. Biol. Evol.">
        <title>Broad Genomic Sampling Reveals a Smut Pathogenic Ancestry of the Fungal Clade Ustilaginomycotina.</title>
        <authorList>
            <person name="Kijpornyongpan T."/>
            <person name="Mondo S.J."/>
            <person name="Barry K."/>
            <person name="Sandor L."/>
            <person name="Lee J."/>
            <person name="Lipzen A."/>
            <person name="Pangilinan J."/>
            <person name="LaButti K."/>
            <person name="Hainaut M."/>
            <person name="Henrissat B."/>
            <person name="Grigoriev I.V."/>
            <person name="Spatafora J.W."/>
            <person name="Aime M.C."/>
        </authorList>
    </citation>
    <scope>NUCLEOTIDE SEQUENCE [LARGE SCALE GENOMIC DNA]</scope>
    <source>
        <strain evidence="1 2">SA 807</strain>
    </source>
</reference>
<gene>
    <name evidence="1" type="ORF">IE53DRAFT_383518</name>
</gene>
<proteinExistence type="predicted"/>
<organism evidence="1 2">
    <name type="scientific">Violaceomyces palustris</name>
    <dbReference type="NCBI Taxonomy" id="1673888"/>
    <lineage>
        <taxon>Eukaryota</taxon>
        <taxon>Fungi</taxon>
        <taxon>Dikarya</taxon>
        <taxon>Basidiomycota</taxon>
        <taxon>Ustilaginomycotina</taxon>
        <taxon>Ustilaginomycetes</taxon>
        <taxon>Violaceomycetales</taxon>
        <taxon>Violaceomycetaceae</taxon>
        <taxon>Violaceomyces</taxon>
    </lineage>
</organism>
<accession>A0ACD0P7J6</accession>
<evidence type="ECO:0000313" key="2">
    <source>
        <dbReference type="Proteomes" id="UP000245626"/>
    </source>
</evidence>
<keyword evidence="2" id="KW-1185">Reference proteome</keyword>
<evidence type="ECO:0000313" key="1">
    <source>
        <dbReference type="EMBL" id="PWN53941.1"/>
    </source>
</evidence>
<name>A0ACD0P7J6_9BASI</name>
<protein>
    <submittedName>
        <fullName evidence="1">Tryptophanyl-tRNA synthetase</fullName>
    </submittedName>
</protein>